<comment type="caution">
    <text evidence="3">The sequence shown here is derived from an EMBL/GenBank/DDBJ whole genome shotgun (WGS) entry which is preliminary data.</text>
</comment>
<dbReference type="Gene3D" id="3.30.420.10">
    <property type="entry name" value="Ribonuclease H-like superfamily/Ribonuclease H"/>
    <property type="match status" value="1"/>
</dbReference>
<dbReference type="InterPro" id="IPR012337">
    <property type="entry name" value="RNaseH-like_sf"/>
</dbReference>
<sequence length="231" mass="26589">MNQKSSLNSQITQFGRILNELNIDIIFANSPQAKGRVERANRTLQDRLIKEMRLEGISSIAEANAWLPYFIEHFNQKFAKCARNSKNLHLPLTESNLELDDIFTWQEPRKVTKNLTITYDKCIYILEPTELNHKLAGQYISILEYPDGTLALMNEGRKLNYSIFNKLAGLQQNEIVENKRLGSVLAHIQQQHEVLEKQNKRSRAKKSMPSRKAQKAVIEQRNLNPVLDSCG</sequence>
<accession>A0AB73FCZ5</accession>
<protein>
    <recommendedName>
        <fullName evidence="2">Integrase catalytic domain-containing protein</fullName>
    </recommendedName>
</protein>
<gene>
    <name evidence="3" type="ORF">APD06_00795</name>
</gene>
<feature type="compositionally biased region" description="Basic residues" evidence="1">
    <location>
        <begin position="200"/>
        <end position="214"/>
    </location>
</feature>
<reference evidence="3 4" key="1">
    <citation type="submission" date="2015-10" db="EMBL/GenBank/DDBJ databases">
        <title>The utility of whole genome sequencing in characterizing Acinetobacter epidemiology and analyzing hospital outbreaks.</title>
        <authorList>
            <person name="Ozer E.A."/>
            <person name="Fitzpatrick M.A."/>
            <person name="Hauser A.R."/>
        </authorList>
    </citation>
    <scope>NUCLEOTIDE SEQUENCE [LARGE SCALE GENOMIC DNA]</scope>
    <source>
        <strain evidence="3 4">ABBL059</strain>
    </source>
</reference>
<dbReference type="GO" id="GO:0003676">
    <property type="term" value="F:nucleic acid binding"/>
    <property type="evidence" value="ECO:0007669"/>
    <property type="project" value="InterPro"/>
</dbReference>
<dbReference type="PANTHER" id="PTHR35004">
    <property type="entry name" value="TRANSPOSASE RV3428C-RELATED"/>
    <property type="match status" value="1"/>
</dbReference>
<feature type="region of interest" description="Disordered" evidence="1">
    <location>
        <begin position="195"/>
        <end position="215"/>
    </location>
</feature>
<dbReference type="SUPFAM" id="SSF53098">
    <property type="entry name" value="Ribonuclease H-like"/>
    <property type="match status" value="1"/>
</dbReference>
<evidence type="ECO:0000256" key="1">
    <source>
        <dbReference type="SAM" id="MobiDB-lite"/>
    </source>
</evidence>
<dbReference type="PANTHER" id="PTHR35004:SF7">
    <property type="entry name" value="INTEGRASE PROTEIN"/>
    <property type="match status" value="1"/>
</dbReference>
<dbReference type="EMBL" id="LLFE01000081">
    <property type="protein sequence ID" value="KQD17382.1"/>
    <property type="molecule type" value="Genomic_DNA"/>
</dbReference>
<dbReference type="InterPro" id="IPR001584">
    <property type="entry name" value="Integrase_cat-core"/>
</dbReference>
<dbReference type="AlphaFoldDB" id="A0AB73FCZ5"/>
<dbReference type="Proteomes" id="UP000051322">
    <property type="component" value="Unassembled WGS sequence"/>
</dbReference>
<organism evidence="3 4">
    <name type="scientific">Acinetobacter baumannii</name>
    <dbReference type="NCBI Taxonomy" id="470"/>
    <lineage>
        <taxon>Bacteria</taxon>
        <taxon>Pseudomonadati</taxon>
        <taxon>Pseudomonadota</taxon>
        <taxon>Gammaproteobacteria</taxon>
        <taxon>Moraxellales</taxon>
        <taxon>Moraxellaceae</taxon>
        <taxon>Acinetobacter</taxon>
        <taxon>Acinetobacter calcoaceticus/baumannii complex</taxon>
    </lineage>
</organism>
<feature type="domain" description="Integrase catalytic" evidence="2">
    <location>
        <begin position="1"/>
        <end position="99"/>
    </location>
</feature>
<evidence type="ECO:0000259" key="2">
    <source>
        <dbReference type="PROSITE" id="PS50994"/>
    </source>
</evidence>
<proteinExistence type="predicted"/>
<evidence type="ECO:0000313" key="4">
    <source>
        <dbReference type="Proteomes" id="UP000051322"/>
    </source>
</evidence>
<evidence type="ECO:0000313" key="3">
    <source>
        <dbReference type="EMBL" id="KQD17382.1"/>
    </source>
</evidence>
<name>A0AB73FCZ5_ACIBA</name>
<dbReference type="PROSITE" id="PS50994">
    <property type="entry name" value="INTEGRASE"/>
    <property type="match status" value="1"/>
</dbReference>
<dbReference type="GO" id="GO:0015074">
    <property type="term" value="P:DNA integration"/>
    <property type="evidence" value="ECO:0007669"/>
    <property type="project" value="InterPro"/>
</dbReference>
<dbReference type="InterPro" id="IPR036397">
    <property type="entry name" value="RNaseH_sf"/>
</dbReference>